<keyword evidence="4" id="KW-1185">Reference proteome</keyword>
<dbReference type="PANTHER" id="PTHR33365">
    <property type="entry name" value="YALI0B05434P"/>
    <property type="match status" value="1"/>
</dbReference>
<dbReference type="Proteomes" id="UP001590951">
    <property type="component" value="Unassembled WGS sequence"/>
</dbReference>
<gene>
    <name evidence="3" type="ORF">ABVK25_007717</name>
</gene>
<evidence type="ECO:0000256" key="2">
    <source>
        <dbReference type="ARBA" id="ARBA00035112"/>
    </source>
</evidence>
<sequence length="259" mass="30016">MYPFYSRTKEAAWSPLMADDSDDSIDISNDSFLISKHNKPTRISSMNRLRHALPWALHGMLICTYLALGTRLIKPIVPECFDDQLLKPPIIWEQHHFSSSVDIERGIVNDTFGSSHPNMDEDWEASLDVGVIRVTDEEMSRMPTETAHLYGSEEGYAGILEVFHQLHCLNRLRSRFQNNHTVTQHQIEHPHMEHAHDMHCFSYLWQTVKCHADVSVMSLEYNDKQKAFNARFDVVKQCRNFDVIHEWAKGRESKNKPPG</sequence>
<reference evidence="3 4" key="1">
    <citation type="submission" date="2024-09" db="EMBL/GenBank/DDBJ databases">
        <title>Rethinking Asexuality: The Enigmatic Case of Functional Sexual Genes in Lepraria (Stereocaulaceae).</title>
        <authorList>
            <person name="Doellman M."/>
            <person name="Sun Y."/>
            <person name="Barcenas-Pena A."/>
            <person name="Lumbsch H.T."/>
            <person name="Grewe F."/>
        </authorList>
    </citation>
    <scope>NUCLEOTIDE SEQUENCE [LARGE SCALE GENOMIC DNA]</scope>
    <source>
        <strain evidence="3 4">Grewe 0041</strain>
    </source>
</reference>
<proteinExistence type="inferred from homology"/>
<protein>
    <submittedName>
        <fullName evidence="3">Uncharacterized protein</fullName>
    </submittedName>
</protein>
<dbReference type="Pfam" id="PF11807">
    <property type="entry name" value="UstYa"/>
    <property type="match status" value="1"/>
</dbReference>
<dbReference type="PANTHER" id="PTHR33365:SF4">
    <property type="entry name" value="CYCLOCHLOROTINE BIOSYNTHESIS PROTEIN O"/>
    <property type="match status" value="1"/>
</dbReference>
<dbReference type="InterPro" id="IPR021765">
    <property type="entry name" value="UstYa-like"/>
</dbReference>
<dbReference type="EMBL" id="JBHFEH010000030">
    <property type="protein sequence ID" value="KAL2052025.1"/>
    <property type="molecule type" value="Genomic_DNA"/>
</dbReference>
<organism evidence="3 4">
    <name type="scientific">Lepraria finkii</name>
    <dbReference type="NCBI Taxonomy" id="1340010"/>
    <lineage>
        <taxon>Eukaryota</taxon>
        <taxon>Fungi</taxon>
        <taxon>Dikarya</taxon>
        <taxon>Ascomycota</taxon>
        <taxon>Pezizomycotina</taxon>
        <taxon>Lecanoromycetes</taxon>
        <taxon>OSLEUM clade</taxon>
        <taxon>Lecanoromycetidae</taxon>
        <taxon>Lecanorales</taxon>
        <taxon>Lecanorineae</taxon>
        <taxon>Stereocaulaceae</taxon>
        <taxon>Lepraria</taxon>
    </lineage>
</organism>
<accession>A0ABR4B2A4</accession>
<name>A0ABR4B2A4_9LECA</name>
<evidence type="ECO:0000313" key="4">
    <source>
        <dbReference type="Proteomes" id="UP001590951"/>
    </source>
</evidence>
<comment type="similarity">
    <text evidence="2">Belongs to the ustYa family.</text>
</comment>
<evidence type="ECO:0000313" key="3">
    <source>
        <dbReference type="EMBL" id="KAL2052025.1"/>
    </source>
</evidence>
<comment type="pathway">
    <text evidence="1">Mycotoxin biosynthesis.</text>
</comment>
<evidence type="ECO:0000256" key="1">
    <source>
        <dbReference type="ARBA" id="ARBA00004685"/>
    </source>
</evidence>
<comment type="caution">
    <text evidence="3">The sequence shown here is derived from an EMBL/GenBank/DDBJ whole genome shotgun (WGS) entry which is preliminary data.</text>
</comment>